<organism evidence="2">
    <name type="scientific">Malaco herpesvirus 2</name>
    <dbReference type="NCBI Taxonomy" id="3031798"/>
    <lineage>
        <taxon>Viruses</taxon>
        <taxon>Duplodnaviria</taxon>
        <taxon>Heunggongvirae</taxon>
        <taxon>Peploviricota</taxon>
        <taxon>Herviviricetes</taxon>
        <taxon>Herpesvirales</taxon>
        <taxon>Malacoherpesviridae</taxon>
    </lineage>
</organism>
<accession>A0AA48P7S1</accession>
<proteinExistence type="predicted"/>
<keyword evidence="1" id="KW-1133">Transmembrane helix</keyword>
<reference evidence="2" key="2">
    <citation type="submission" date="2023-01" db="EMBL/GenBank/DDBJ databases">
        <authorList>
            <person name="Rosani U."/>
            <person name="Delmont T.O."/>
            <person name="Gaia M."/>
            <person name="Krupovic M."/>
        </authorList>
    </citation>
    <scope>NUCLEOTIDE SEQUENCE</scope>
    <source>
        <strain evidence="2">MalacoHV2/Med/2018 153</strain>
    </source>
</reference>
<name>A0AA48P7S1_9VIRU</name>
<feature type="transmembrane region" description="Helical" evidence="1">
    <location>
        <begin position="291"/>
        <end position="312"/>
    </location>
</feature>
<feature type="transmembrane region" description="Helical" evidence="1">
    <location>
        <begin position="242"/>
        <end position="266"/>
    </location>
</feature>
<feature type="transmembrane region" description="Helical" evidence="1">
    <location>
        <begin position="90"/>
        <end position="114"/>
    </location>
</feature>
<protein>
    <submittedName>
        <fullName evidence="2">Membrane-fusion protein</fullName>
    </submittedName>
</protein>
<keyword evidence="1" id="KW-0812">Transmembrane</keyword>
<evidence type="ECO:0000313" key="2">
    <source>
        <dbReference type="EMBL" id="DBA11562.1"/>
    </source>
</evidence>
<keyword evidence="1" id="KW-0472">Membrane</keyword>
<sequence length="318" mass="37573">MKKVDEHEMVSMSSSENKYFDDSLLQPQTLKKLRDFIKISNIEKVLHGMRFSILIMVFVTFFWLSIMTLECVLYYYYIRTCIIRNLFIESTLVSITYVFITTVVILFMLINLWYHYRSIASCKEYGKKILKLTKNIYNIKAQYDSNDQYDSFSREMLSKSIHNQQYNNIILLGNEIGHKLDIHKRLLHNSRTGNQISSISKPELHRAFELVQELEPIINYNHELCNENIYNQDSPFPIIYKLIGTCVVTIPIICILFCFISGLFSFDELKNHFGNTTFFGIPEFCTISNHIQWLFLILFIFYNVIKVLPISLKYCVKK</sequence>
<dbReference type="EMBL" id="BK063060">
    <property type="protein sequence ID" value="DBA11562.1"/>
    <property type="molecule type" value="Genomic_DNA"/>
</dbReference>
<reference evidence="2" key="1">
    <citation type="journal article" date="2023" name="Front. Mar. Sci.">
        <title>Tracing the invertebrate herpesviruses in the global sequence datasets.</title>
        <authorList>
            <person name="Rosani U."/>
            <person name="Gaia M."/>
            <person name="Delmont T.O."/>
            <person name="Krupovic M."/>
        </authorList>
    </citation>
    <scope>NUCLEOTIDE SEQUENCE</scope>
    <source>
        <strain evidence="2">MalacoHV2/Med/2018 153</strain>
    </source>
</reference>
<feature type="transmembrane region" description="Helical" evidence="1">
    <location>
        <begin position="53"/>
        <end position="78"/>
    </location>
</feature>
<evidence type="ECO:0000256" key="1">
    <source>
        <dbReference type="SAM" id="Phobius"/>
    </source>
</evidence>